<dbReference type="EMBL" id="AJWK01034802">
    <property type="status" value="NOT_ANNOTATED_CDS"/>
    <property type="molecule type" value="Genomic_DNA"/>
</dbReference>
<evidence type="ECO:0000256" key="2">
    <source>
        <dbReference type="SAM" id="MobiDB-lite"/>
    </source>
</evidence>
<dbReference type="InterPro" id="IPR050468">
    <property type="entry name" value="Cuticle_Struct_Prot"/>
</dbReference>
<feature type="region of interest" description="Disordered" evidence="2">
    <location>
        <begin position="154"/>
        <end position="183"/>
    </location>
</feature>
<accession>A0A1B0GLE7</accession>
<protein>
    <submittedName>
        <fullName evidence="3">Uncharacterized protein</fullName>
    </submittedName>
</protein>
<dbReference type="PANTHER" id="PTHR10380">
    <property type="entry name" value="CUTICLE PROTEIN"/>
    <property type="match status" value="1"/>
</dbReference>
<evidence type="ECO:0000313" key="4">
    <source>
        <dbReference type="Proteomes" id="UP000092461"/>
    </source>
</evidence>
<dbReference type="PANTHER" id="PTHR10380:SF235">
    <property type="entry name" value="CUTICULAR PROTEIN 73D, ISOFORM B"/>
    <property type="match status" value="1"/>
</dbReference>
<dbReference type="VEuPathDB" id="VectorBase:LLONM1_008728"/>
<proteinExistence type="predicted"/>
<feature type="region of interest" description="Disordered" evidence="2">
    <location>
        <begin position="1"/>
        <end position="25"/>
    </location>
</feature>
<feature type="region of interest" description="Disordered" evidence="2">
    <location>
        <begin position="318"/>
        <end position="346"/>
    </location>
</feature>
<dbReference type="InterPro" id="IPR000618">
    <property type="entry name" value="Insect_cuticle"/>
</dbReference>
<feature type="region of interest" description="Disordered" evidence="2">
    <location>
        <begin position="562"/>
        <end position="584"/>
    </location>
</feature>
<dbReference type="AlphaFoldDB" id="A0A1B0GLE7"/>
<feature type="compositionally biased region" description="Basic and acidic residues" evidence="2">
    <location>
        <begin position="403"/>
        <end position="413"/>
    </location>
</feature>
<keyword evidence="4" id="KW-1185">Reference proteome</keyword>
<reference evidence="3" key="1">
    <citation type="submission" date="2020-05" db="UniProtKB">
        <authorList>
            <consortium name="EnsemblMetazoa"/>
        </authorList>
    </citation>
    <scope>IDENTIFICATION</scope>
    <source>
        <strain evidence="3">Jacobina</strain>
    </source>
</reference>
<organism evidence="3 4">
    <name type="scientific">Lutzomyia longipalpis</name>
    <name type="common">Sand fly</name>
    <dbReference type="NCBI Taxonomy" id="7200"/>
    <lineage>
        <taxon>Eukaryota</taxon>
        <taxon>Metazoa</taxon>
        <taxon>Ecdysozoa</taxon>
        <taxon>Arthropoda</taxon>
        <taxon>Hexapoda</taxon>
        <taxon>Insecta</taxon>
        <taxon>Pterygota</taxon>
        <taxon>Neoptera</taxon>
        <taxon>Endopterygota</taxon>
        <taxon>Diptera</taxon>
        <taxon>Nematocera</taxon>
        <taxon>Psychodoidea</taxon>
        <taxon>Psychodidae</taxon>
        <taxon>Lutzomyia</taxon>
        <taxon>Lutzomyia</taxon>
    </lineage>
</organism>
<evidence type="ECO:0000256" key="1">
    <source>
        <dbReference type="PROSITE-ProRule" id="PRU00497"/>
    </source>
</evidence>
<dbReference type="EMBL" id="AJWK01034803">
    <property type="status" value="NOT_ANNOTATED_CDS"/>
    <property type="molecule type" value="Genomic_DNA"/>
</dbReference>
<dbReference type="VEuPathDB" id="VectorBase:LLOJ009933"/>
<sequence>MASGNPKTIIRGRYGSRNPSTKRVEETVYTAGPRGFRARGPAIARKMDLSQIRRGPIGSPDDPLADPFDDPSYSFGFKTPTYTRQEDADPAGRVKGLYSYVDDIGEKHLVRYAAGKEEGYNVINSYPDAPNYVKYSTALYKSPNKRTRGRIAIQRGPGGQYNFISSGPDQRRSESSGPDGIVRGSYSYLDDKGVQRTVQFRARGPAIARKMDLSQIRRGPIGSPDDPLADPFDDPSYSFGFKTPTYTRQEDADPAGRVKGLYSYVDDIGEKHLVRYAAGKEEGYNVINSYPDAPNYVKYSTALYKSPNKRTRGRIAIQRGPGGQYNFISSGPDQRRSESSGPDGIVRGSYSYLDDKGVQRTVQYIAGAGIGYKIVQSTTGPGTHNLPRPAIPEFGVLTPESNDLGRDTPHFNDDGVFNTASTTRPHRKEFGSSPRPSVGDDGGLGGGDFGDDGTGYFDGNDNSYDQNSRDPNAIVPLPPPSVRPGRPYRPRGRGSTPARRNSEEVDYTDLPGVTPSLIDTTGIDVRDEDGGFGGGPDPNFDRERPPLPSGVAVRAHVQNIDLIPEGGSAPSPGEALLRDEQRNL</sequence>
<name>A0A1B0GLE7_LUTLO</name>
<keyword evidence="1" id="KW-0193">Cuticle</keyword>
<feature type="region of interest" description="Disordered" evidence="2">
    <location>
        <begin position="401"/>
        <end position="548"/>
    </location>
</feature>
<dbReference type="EnsemblMetazoa" id="LLOJ009933-RA">
    <property type="protein sequence ID" value="LLOJ009933-PA"/>
    <property type="gene ID" value="LLOJ009933"/>
</dbReference>
<evidence type="ECO:0000313" key="3">
    <source>
        <dbReference type="EnsemblMetazoa" id="LLOJ009933-PA"/>
    </source>
</evidence>
<dbReference type="GO" id="GO:0008010">
    <property type="term" value="F:structural constituent of chitin-based larval cuticle"/>
    <property type="evidence" value="ECO:0007669"/>
    <property type="project" value="TreeGrafter"/>
</dbReference>
<feature type="region of interest" description="Disordered" evidence="2">
    <location>
        <begin position="48"/>
        <end position="70"/>
    </location>
</feature>
<dbReference type="Proteomes" id="UP000092461">
    <property type="component" value="Unassembled WGS sequence"/>
</dbReference>
<dbReference type="GO" id="GO:0062129">
    <property type="term" value="C:chitin-based extracellular matrix"/>
    <property type="evidence" value="ECO:0007669"/>
    <property type="project" value="TreeGrafter"/>
</dbReference>
<dbReference type="Pfam" id="PF00379">
    <property type="entry name" value="Chitin_bind_4"/>
    <property type="match status" value="4"/>
</dbReference>
<dbReference type="PROSITE" id="PS51155">
    <property type="entry name" value="CHIT_BIND_RR_2"/>
    <property type="match status" value="4"/>
</dbReference>